<keyword evidence="6" id="KW-0276">Fatty acid metabolism</keyword>
<evidence type="ECO:0000313" key="11">
    <source>
        <dbReference type="EMBL" id="KAG0671805.1"/>
    </source>
</evidence>
<comment type="catalytic activity">
    <reaction evidence="9">
        <text>S-hexadecanoyl-L-cysteinyl-[protein] + H2O = L-cysteinyl-[protein] + hexadecanoate + H(+)</text>
        <dbReference type="Rhea" id="RHEA:19233"/>
        <dbReference type="Rhea" id="RHEA-COMP:10131"/>
        <dbReference type="Rhea" id="RHEA-COMP:11032"/>
        <dbReference type="ChEBI" id="CHEBI:7896"/>
        <dbReference type="ChEBI" id="CHEBI:15377"/>
        <dbReference type="ChEBI" id="CHEBI:15378"/>
        <dbReference type="ChEBI" id="CHEBI:29950"/>
        <dbReference type="ChEBI" id="CHEBI:74151"/>
        <dbReference type="EC" id="3.1.2.22"/>
    </reaction>
</comment>
<dbReference type="PANTHER" id="PTHR10655:SF17">
    <property type="entry name" value="LYSOPHOSPHOLIPASE-LIKE PROTEIN 1"/>
    <property type="match status" value="1"/>
</dbReference>
<proteinExistence type="inferred from homology"/>
<dbReference type="GO" id="GO:0052689">
    <property type="term" value="F:carboxylic ester hydrolase activity"/>
    <property type="evidence" value="ECO:0007669"/>
    <property type="project" value="UniProtKB-KW"/>
</dbReference>
<keyword evidence="6" id="KW-0443">Lipid metabolism</keyword>
<protein>
    <recommendedName>
        <fullName evidence="3">Acyl-protein thioesterase 1</fullName>
        <ecNumber evidence="2">3.1.2.22</ecNumber>
    </recommendedName>
    <alternativeName>
        <fullName evidence="8">Palmitoyl-protein hydrolase</fullName>
    </alternativeName>
</protein>
<dbReference type="InterPro" id="IPR003140">
    <property type="entry name" value="PLipase/COase/thioEstase"/>
</dbReference>
<evidence type="ECO:0000256" key="4">
    <source>
        <dbReference type="ARBA" id="ARBA00022487"/>
    </source>
</evidence>
<name>A0A9P7BBC8_MAUEX</name>
<reference evidence="11 12" key="1">
    <citation type="submission" date="2020-11" db="EMBL/GenBank/DDBJ databases">
        <title>Kefir isolates.</title>
        <authorList>
            <person name="Marcisauskas S."/>
            <person name="Kim Y."/>
            <person name="Blasche S."/>
        </authorList>
    </citation>
    <scope>NUCLEOTIDE SEQUENCE [LARGE SCALE GENOMIC DNA]</scope>
    <source>
        <strain evidence="11 12">OG2</strain>
    </source>
</reference>
<dbReference type="Pfam" id="PF02230">
    <property type="entry name" value="Abhydrolase_2"/>
    <property type="match status" value="1"/>
</dbReference>
<dbReference type="Proteomes" id="UP000750334">
    <property type="component" value="Unassembled WGS sequence"/>
</dbReference>
<keyword evidence="4" id="KW-0719">Serine esterase</keyword>
<evidence type="ECO:0000256" key="8">
    <source>
        <dbReference type="ARBA" id="ARBA00031195"/>
    </source>
</evidence>
<comment type="function">
    <text evidence="7">Hydrolyzes fatty acids from S-acylated cysteine residues in proteins with a strong preference for palmitoylated G-alpha proteins over other acyl substrates. Mediates the deacylation of G-alpha proteins such as GPA1 in vivo, but has weak or no activity toward palmitoylated Ras proteins. Has weak lysophospholipase activity in vitro; however such activity may not exist in vivo.</text>
</comment>
<organism evidence="11 12">
    <name type="scientific">Maudiozyma exigua</name>
    <name type="common">Yeast</name>
    <name type="synonym">Kazachstania exigua</name>
    <dbReference type="NCBI Taxonomy" id="34358"/>
    <lineage>
        <taxon>Eukaryota</taxon>
        <taxon>Fungi</taxon>
        <taxon>Dikarya</taxon>
        <taxon>Ascomycota</taxon>
        <taxon>Saccharomycotina</taxon>
        <taxon>Saccharomycetes</taxon>
        <taxon>Saccharomycetales</taxon>
        <taxon>Saccharomycetaceae</taxon>
        <taxon>Maudiozyma</taxon>
    </lineage>
</organism>
<dbReference type="PANTHER" id="PTHR10655">
    <property type="entry name" value="LYSOPHOSPHOLIPASE-RELATED"/>
    <property type="match status" value="1"/>
</dbReference>
<evidence type="ECO:0000256" key="7">
    <source>
        <dbReference type="ARBA" id="ARBA00029392"/>
    </source>
</evidence>
<evidence type="ECO:0000256" key="6">
    <source>
        <dbReference type="ARBA" id="ARBA00022832"/>
    </source>
</evidence>
<dbReference type="EMBL" id="PUHR01000008">
    <property type="protein sequence ID" value="KAG0671805.1"/>
    <property type="molecule type" value="Genomic_DNA"/>
</dbReference>
<sequence>MNQAVRVASHVKPATHVLIVLHGLGDTGSGWTFLASELQNESCFASTKFIFPNAPHIPITANNGMHMPGWFDIKEWDPHMRQFDTKGHIKSLKEVENYVQTELANGIPAENIIVGGFSQGAALTLGSALYLKEKIGGFFALSGFINTGIKDVIWKDEETKKLQSCNLTTPIFHGHGNWDPIVSIEKGKESWNYLTDDCQFKDYRFHEYANLEHSVAPVELKDLITFIKECWKM</sequence>
<dbReference type="Gene3D" id="3.40.50.1820">
    <property type="entry name" value="alpha/beta hydrolase"/>
    <property type="match status" value="1"/>
</dbReference>
<feature type="domain" description="Phospholipase/carboxylesterase/thioesterase" evidence="10">
    <location>
        <begin position="4"/>
        <end position="230"/>
    </location>
</feature>
<evidence type="ECO:0000259" key="10">
    <source>
        <dbReference type="Pfam" id="PF02230"/>
    </source>
</evidence>
<dbReference type="InterPro" id="IPR050565">
    <property type="entry name" value="LYPA1-2/EST-like"/>
</dbReference>
<evidence type="ECO:0000256" key="5">
    <source>
        <dbReference type="ARBA" id="ARBA00022801"/>
    </source>
</evidence>
<comment type="similarity">
    <text evidence="1">Belongs to the AB hydrolase superfamily. AB hydrolase 2 family.</text>
</comment>
<dbReference type="InterPro" id="IPR029058">
    <property type="entry name" value="AB_hydrolase_fold"/>
</dbReference>
<dbReference type="AlphaFoldDB" id="A0A9P7BBC8"/>
<keyword evidence="12" id="KW-1185">Reference proteome</keyword>
<evidence type="ECO:0000256" key="1">
    <source>
        <dbReference type="ARBA" id="ARBA00006499"/>
    </source>
</evidence>
<accession>A0A9P7BBC8</accession>
<dbReference type="GO" id="GO:0006631">
    <property type="term" value="P:fatty acid metabolic process"/>
    <property type="evidence" value="ECO:0007669"/>
    <property type="project" value="UniProtKB-KW"/>
</dbReference>
<evidence type="ECO:0000256" key="3">
    <source>
        <dbReference type="ARBA" id="ARBA00014923"/>
    </source>
</evidence>
<evidence type="ECO:0000256" key="2">
    <source>
        <dbReference type="ARBA" id="ARBA00012423"/>
    </source>
</evidence>
<keyword evidence="5" id="KW-0378">Hydrolase</keyword>
<dbReference type="OrthoDB" id="2418081at2759"/>
<dbReference type="EC" id="3.1.2.22" evidence="2"/>
<dbReference type="GO" id="GO:0005737">
    <property type="term" value="C:cytoplasm"/>
    <property type="evidence" value="ECO:0007669"/>
    <property type="project" value="TreeGrafter"/>
</dbReference>
<dbReference type="GO" id="GO:0008474">
    <property type="term" value="F:palmitoyl-(protein) hydrolase activity"/>
    <property type="evidence" value="ECO:0007669"/>
    <property type="project" value="UniProtKB-EC"/>
</dbReference>
<evidence type="ECO:0000313" key="12">
    <source>
        <dbReference type="Proteomes" id="UP000750334"/>
    </source>
</evidence>
<comment type="caution">
    <text evidence="11">The sequence shown here is derived from an EMBL/GenBank/DDBJ whole genome shotgun (WGS) entry which is preliminary data.</text>
</comment>
<dbReference type="SUPFAM" id="SSF53474">
    <property type="entry name" value="alpha/beta-Hydrolases"/>
    <property type="match status" value="1"/>
</dbReference>
<gene>
    <name evidence="11" type="ORF">C6P45_005070</name>
</gene>
<evidence type="ECO:0000256" key="9">
    <source>
        <dbReference type="ARBA" id="ARBA00047337"/>
    </source>
</evidence>